<gene>
    <name evidence="10" type="ORF">ZIOFF_070389</name>
</gene>
<comment type="similarity">
    <text evidence="1">Belongs to the ABC transporter superfamily. ABCB family. Multidrug resistance exporter (TC 3.A.1.201) subfamily.</text>
</comment>
<evidence type="ECO:0000256" key="4">
    <source>
        <dbReference type="ARBA" id="ARBA00022737"/>
    </source>
</evidence>
<keyword evidence="2" id="KW-0813">Transport</keyword>
<keyword evidence="7" id="KW-0325">Glycoprotein</keyword>
<accession>A0A8J5EUG8</accession>
<comment type="caution">
    <text evidence="10">The sequence shown here is derived from an EMBL/GenBank/DDBJ whole genome shotgun (WGS) entry which is preliminary data.</text>
</comment>
<dbReference type="InterPro" id="IPR011527">
    <property type="entry name" value="ABC1_TM_dom"/>
</dbReference>
<evidence type="ECO:0000259" key="9">
    <source>
        <dbReference type="Pfam" id="PF00664"/>
    </source>
</evidence>
<dbReference type="GO" id="GO:0016020">
    <property type="term" value="C:membrane"/>
    <property type="evidence" value="ECO:0007669"/>
    <property type="project" value="InterPro"/>
</dbReference>
<evidence type="ECO:0000256" key="6">
    <source>
        <dbReference type="ARBA" id="ARBA00023136"/>
    </source>
</evidence>
<dbReference type="InterPro" id="IPR036640">
    <property type="entry name" value="ABC1_TM_sf"/>
</dbReference>
<dbReference type="Gene3D" id="1.20.1560.10">
    <property type="entry name" value="ABC transporter type 1, transmembrane domain"/>
    <property type="match status" value="1"/>
</dbReference>
<name>A0A8J5EUG8_ZINOF</name>
<evidence type="ECO:0000256" key="3">
    <source>
        <dbReference type="ARBA" id="ARBA00022692"/>
    </source>
</evidence>
<keyword evidence="3 8" id="KW-0812">Transmembrane</keyword>
<keyword evidence="11" id="KW-1185">Reference proteome</keyword>
<dbReference type="SUPFAM" id="SSF90123">
    <property type="entry name" value="ABC transporter transmembrane region"/>
    <property type="match status" value="1"/>
</dbReference>
<dbReference type="Pfam" id="PF00664">
    <property type="entry name" value="ABC_membrane"/>
    <property type="match status" value="1"/>
</dbReference>
<dbReference type="EMBL" id="JACMSC010000020">
    <property type="protein sequence ID" value="KAG6472911.1"/>
    <property type="molecule type" value="Genomic_DNA"/>
</dbReference>
<keyword evidence="6 8" id="KW-0472">Membrane</keyword>
<evidence type="ECO:0000256" key="2">
    <source>
        <dbReference type="ARBA" id="ARBA00022448"/>
    </source>
</evidence>
<dbReference type="GO" id="GO:0140359">
    <property type="term" value="F:ABC-type transporter activity"/>
    <property type="evidence" value="ECO:0007669"/>
    <property type="project" value="InterPro"/>
</dbReference>
<evidence type="ECO:0000313" key="11">
    <source>
        <dbReference type="Proteomes" id="UP000734854"/>
    </source>
</evidence>
<evidence type="ECO:0000256" key="7">
    <source>
        <dbReference type="ARBA" id="ARBA00023180"/>
    </source>
</evidence>
<feature type="domain" description="ABC transmembrane type-1" evidence="9">
    <location>
        <begin position="55"/>
        <end position="138"/>
    </location>
</feature>
<sequence length="174" mass="19673">MVDKLLMTLGFVGAVGDGLSTPTFFMFTRIIFNDMSKGSIEAVNERLILSISYGMSNTSTGTSTEVVTSITNDNLVIQDCLSEKVPNFIMNDATFIDCYGVGFFIMWRLALVASPTVMLLITLNIMYGHILMESFKRCEGFSEYRFYSLFSEYAVRSLYFGQNEFSILLFLFFP</sequence>
<dbReference type="Proteomes" id="UP000734854">
    <property type="component" value="Unassembled WGS sequence"/>
</dbReference>
<dbReference type="GO" id="GO:0005524">
    <property type="term" value="F:ATP binding"/>
    <property type="evidence" value="ECO:0007669"/>
    <property type="project" value="InterPro"/>
</dbReference>
<dbReference type="PANTHER" id="PTHR45136:SF2">
    <property type="entry name" value="ABC TRANSPORTER DOMAIN-CONTAINING PROTEIN"/>
    <property type="match status" value="1"/>
</dbReference>
<reference evidence="10 11" key="1">
    <citation type="submission" date="2020-08" db="EMBL/GenBank/DDBJ databases">
        <title>Plant Genome Project.</title>
        <authorList>
            <person name="Zhang R.-G."/>
        </authorList>
    </citation>
    <scope>NUCLEOTIDE SEQUENCE [LARGE SCALE GENOMIC DNA]</scope>
    <source>
        <tissue evidence="10">Rhizome</tissue>
    </source>
</reference>
<organism evidence="10 11">
    <name type="scientific">Zingiber officinale</name>
    <name type="common">Ginger</name>
    <name type="synonym">Amomum zingiber</name>
    <dbReference type="NCBI Taxonomy" id="94328"/>
    <lineage>
        <taxon>Eukaryota</taxon>
        <taxon>Viridiplantae</taxon>
        <taxon>Streptophyta</taxon>
        <taxon>Embryophyta</taxon>
        <taxon>Tracheophyta</taxon>
        <taxon>Spermatophyta</taxon>
        <taxon>Magnoliopsida</taxon>
        <taxon>Liliopsida</taxon>
        <taxon>Zingiberales</taxon>
        <taxon>Zingiberaceae</taxon>
        <taxon>Zingiber</taxon>
    </lineage>
</organism>
<dbReference type="PANTHER" id="PTHR45136">
    <property type="entry name" value="ABC TRANSPORTER DOMAIN-CONTAINING PROTEIN"/>
    <property type="match status" value="1"/>
</dbReference>
<feature type="transmembrane region" description="Helical" evidence="8">
    <location>
        <begin position="105"/>
        <end position="127"/>
    </location>
</feature>
<keyword evidence="5 8" id="KW-1133">Transmembrane helix</keyword>
<evidence type="ECO:0000256" key="5">
    <source>
        <dbReference type="ARBA" id="ARBA00022989"/>
    </source>
</evidence>
<evidence type="ECO:0000256" key="8">
    <source>
        <dbReference type="SAM" id="Phobius"/>
    </source>
</evidence>
<evidence type="ECO:0000256" key="1">
    <source>
        <dbReference type="ARBA" id="ARBA00007577"/>
    </source>
</evidence>
<dbReference type="AlphaFoldDB" id="A0A8J5EUG8"/>
<protein>
    <recommendedName>
        <fullName evidence="9">ABC transmembrane type-1 domain-containing protein</fullName>
    </recommendedName>
</protein>
<evidence type="ECO:0000313" key="10">
    <source>
        <dbReference type="EMBL" id="KAG6472911.1"/>
    </source>
</evidence>
<proteinExistence type="inferred from homology"/>
<keyword evidence="4" id="KW-0677">Repeat</keyword>